<evidence type="ECO:0000256" key="2">
    <source>
        <dbReference type="ARBA" id="ARBA00012465"/>
    </source>
</evidence>
<dbReference type="InterPro" id="IPR038765">
    <property type="entry name" value="Papain-like_cys_pep_sf"/>
</dbReference>
<evidence type="ECO:0000313" key="8">
    <source>
        <dbReference type="EMBL" id="EDQ92443.1"/>
    </source>
</evidence>
<feature type="active site" evidence="7">
    <location>
        <position position="390"/>
    </location>
</feature>
<dbReference type="InterPro" id="IPR004134">
    <property type="entry name" value="Peptidase_C1B"/>
</dbReference>
<dbReference type="PANTHER" id="PTHR10363:SF2">
    <property type="entry name" value="BLEOMYCIN HYDROLASE"/>
    <property type="match status" value="1"/>
</dbReference>
<dbReference type="EC" id="3.4.22.40" evidence="2"/>
<sequence length="452" mass="51472">MAATMGGVVLDSGVWDTLRQGQEGGGDKMHVTQNAVTKQGAVDVLVRSETLAGYGDKTFSNKPKKEGKATSQKASGRCWIFAALNCIRAEMRSAYKLPEDFELSQSYLFFFDKLERCSYFFNAILDTRHLPLDSREVQFLLSNPLNDGGQWDMVVNLIEKYGVVPKSAYPESHASSNSRAMNRFLTSLLRQYARELREQQGDTQAAQRVYLQHIYRALCIYMGTPPQSFSWRYYDKDGAFHVVPDLTPVSFYRDHARVSVKDYVSLIHDPRNPYGAVYSVKYLGNVLGGLRPVVRHLNVDMADIRRYCVQQLEAQRPVWFGCDSGKDFYRKVGVWDDALFDYEAVFDVAPSFSKAERLLYGESLMTHAMVITGFHRDTETAPVTKWRIENSWGTEHGDSGYCTMSDSWFEQFVYQVVVPRDQLDPEHQRIHASDEMTVLPPWDPMGALAVTE</sequence>
<dbReference type="InterPro" id="IPR000169">
    <property type="entry name" value="Pept_cys_AS"/>
</dbReference>
<evidence type="ECO:0000256" key="3">
    <source>
        <dbReference type="ARBA" id="ARBA00022670"/>
    </source>
</evidence>
<protein>
    <recommendedName>
        <fullName evidence="2">bleomycin hydrolase</fullName>
        <ecNumber evidence="2">3.4.22.40</ecNumber>
    </recommendedName>
</protein>
<evidence type="ECO:0000256" key="4">
    <source>
        <dbReference type="ARBA" id="ARBA00022801"/>
    </source>
</evidence>
<keyword evidence="4 6" id="KW-0378">Hydrolase</keyword>
<dbReference type="Gene3D" id="3.90.70.10">
    <property type="entry name" value="Cysteine proteinases"/>
    <property type="match status" value="1"/>
</dbReference>
<comment type="catalytic activity">
    <reaction evidence="1">
        <text>Inactivates bleomycin B2 (a cytotoxic glycometallopeptide) by hydrolysis of a carboxyamide bond of beta-aminoalanine, but also shows general aminopeptidase activity. The specificity varies somewhat with source, but amino acid arylamides of Met, Leu and Ala are preferred.</text>
        <dbReference type="EC" id="3.4.22.40"/>
    </reaction>
</comment>
<dbReference type="EMBL" id="CH991543">
    <property type="protein sequence ID" value="EDQ92443.1"/>
    <property type="molecule type" value="Genomic_DNA"/>
</dbReference>
<dbReference type="GO" id="GO:0006508">
    <property type="term" value="P:proteolysis"/>
    <property type="evidence" value="ECO:0007669"/>
    <property type="project" value="UniProtKB-KW"/>
</dbReference>
<evidence type="ECO:0000256" key="1">
    <source>
        <dbReference type="ARBA" id="ARBA00000423"/>
    </source>
</evidence>
<dbReference type="GO" id="GO:0005737">
    <property type="term" value="C:cytoplasm"/>
    <property type="evidence" value="ECO:0000318"/>
    <property type="project" value="GO_Central"/>
</dbReference>
<dbReference type="GO" id="GO:0004177">
    <property type="term" value="F:aminopeptidase activity"/>
    <property type="evidence" value="ECO:0000318"/>
    <property type="project" value="GO_Central"/>
</dbReference>
<dbReference type="InParanoid" id="A9UPL3"/>
<dbReference type="PROSITE" id="PS00639">
    <property type="entry name" value="THIOL_PROTEASE_HIS"/>
    <property type="match status" value="1"/>
</dbReference>
<dbReference type="eggNOG" id="KOG4128">
    <property type="taxonomic scope" value="Eukaryota"/>
</dbReference>
<gene>
    <name evidence="8" type="ORF">MONBRDRAFT_35515</name>
</gene>
<dbReference type="STRING" id="81824.A9UPL3"/>
<accession>A9UPL3</accession>
<dbReference type="GeneID" id="5887830"/>
<dbReference type="GO" id="GO:0008234">
    <property type="term" value="F:cysteine-type peptidase activity"/>
    <property type="evidence" value="ECO:0000318"/>
    <property type="project" value="GO_Central"/>
</dbReference>
<evidence type="ECO:0000256" key="5">
    <source>
        <dbReference type="ARBA" id="ARBA00022807"/>
    </source>
</evidence>
<reference evidence="8 9" key="1">
    <citation type="journal article" date="2008" name="Nature">
        <title>The genome of the choanoflagellate Monosiga brevicollis and the origin of metazoans.</title>
        <authorList>
            <consortium name="JGI Sequencing"/>
            <person name="King N."/>
            <person name="Westbrook M.J."/>
            <person name="Young S.L."/>
            <person name="Kuo A."/>
            <person name="Abedin M."/>
            <person name="Chapman J."/>
            <person name="Fairclough S."/>
            <person name="Hellsten U."/>
            <person name="Isogai Y."/>
            <person name="Letunic I."/>
            <person name="Marr M."/>
            <person name="Pincus D."/>
            <person name="Putnam N."/>
            <person name="Rokas A."/>
            <person name="Wright K.J."/>
            <person name="Zuzow R."/>
            <person name="Dirks W."/>
            <person name="Good M."/>
            <person name="Goodstein D."/>
            <person name="Lemons D."/>
            <person name="Li W."/>
            <person name="Lyons J.B."/>
            <person name="Morris A."/>
            <person name="Nichols S."/>
            <person name="Richter D.J."/>
            <person name="Salamov A."/>
            <person name="Bork P."/>
            <person name="Lim W.A."/>
            <person name="Manning G."/>
            <person name="Miller W.T."/>
            <person name="McGinnis W."/>
            <person name="Shapiro H."/>
            <person name="Tjian R."/>
            <person name="Grigoriev I.V."/>
            <person name="Rokhsar D."/>
        </authorList>
    </citation>
    <scope>NUCLEOTIDE SEQUENCE [LARGE SCALE GENOMIC DNA]</scope>
    <source>
        <strain evidence="9">MX1 / ATCC 50154</strain>
    </source>
</reference>
<dbReference type="PROSITE" id="PS00139">
    <property type="entry name" value="THIOL_PROTEASE_CYS"/>
    <property type="match status" value="1"/>
</dbReference>
<name>A9UPL3_MONBE</name>
<dbReference type="GO" id="GO:0009636">
    <property type="term" value="P:response to toxic substance"/>
    <property type="evidence" value="ECO:0000318"/>
    <property type="project" value="GO_Central"/>
</dbReference>
<feature type="active site" evidence="7">
    <location>
        <position position="367"/>
    </location>
</feature>
<feature type="active site" evidence="7">
    <location>
        <position position="78"/>
    </location>
</feature>
<dbReference type="KEGG" id="mbr:MONBRDRAFT_35515"/>
<dbReference type="OMA" id="QSYTFFW"/>
<dbReference type="PIRSF" id="PIRSF005700">
    <property type="entry name" value="PepC"/>
    <property type="match status" value="1"/>
</dbReference>
<evidence type="ECO:0000256" key="6">
    <source>
        <dbReference type="PIRNR" id="PIRNR005700"/>
    </source>
</evidence>
<comment type="similarity">
    <text evidence="6">Belongs to the peptidase C1 family.</text>
</comment>
<dbReference type="PANTHER" id="PTHR10363">
    <property type="entry name" value="BLEOMYCIN HYDROLASE"/>
    <property type="match status" value="1"/>
</dbReference>
<dbReference type="Proteomes" id="UP000001357">
    <property type="component" value="Unassembled WGS sequence"/>
</dbReference>
<keyword evidence="5 6" id="KW-0788">Thiol protease</keyword>
<dbReference type="SUPFAM" id="SSF54001">
    <property type="entry name" value="Cysteine proteinases"/>
    <property type="match status" value="1"/>
</dbReference>
<keyword evidence="9" id="KW-1185">Reference proteome</keyword>
<dbReference type="FunCoup" id="A9UPL3">
    <property type="interactions" value="1356"/>
</dbReference>
<dbReference type="MEROPS" id="C01.084"/>
<evidence type="ECO:0000256" key="7">
    <source>
        <dbReference type="PIRSR" id="PIRSR005700-1"/>
    </source>
</evidence>
<evidence type="ECO:0000313" key="9">
    <source>
        <dbReference type="Proteomes" id="UP000001357"/>
    </source>
</evidence>
<dbReference type="InterPro" id="IPR025660">
    <property type="entry name" value="Pept_his_AS"/>
</dbReference>
<keyword evidence="3 6" id="KW-0645">Protease</keyword>
<dbReference type="GO" id="GO:0043418">
    <property type="term" value="P:homocysteine catabolic process"/>
    <property type="evidence" value="ECO:0000318"/>
    <property type="project" value="GO_Central"/>
</dbReference>
<dbReference type="Pfam" id="PF03051">
    <property type="entry name" value="Peptidase_C1_2"/>
    <property type="match status" value="1"/>
</dbReference>
<dbReference type="CDD" id="cd00585">
    <property type="entry name" value="Peptidase_C1B"/>
    <property type="match status" value="1"/>
</dbReference>
<proteinExistence type="inferred from homology"/>
<dbReference type="RefSeq" id="XP_001742205.1">
    <property type="nucleotide sequence ID" value="XM_001742153.1"/>
</dbReference>
<organism evidence="8 9">
    <name type="scientific">Monosiga brevicollis</name>
    <name type="common">Choanoflagellate</name>
    <dbReference type="NCBI Taxonomy" id="81824"/>
    <lineage>
        <taxon>Eukaryota</taxon>
        <taxon>Choanoflagellata</taxon>
        <taxon>Craspedida</taxon>
        <taxon>Salpingoecidae</taxon>
        <taxon>Monosiga</taxon>
    </lineage>
</organism>
<dbReference type="GO" id="GO:0004197">
    <property type="term" value="F:cysteine-type endopeptidase activity"/>
    <property type="evidence" value="ECO:0007669"/>
    <property type="project" value="UniProtKB-EC"/>
</dbReference>
<dbReference type="GO" id="GO:0070005">
    <property type="term" value="F:cysteine-type aminopeptidase activity"/>
    <property type="evidence" value="ECO:0007669"/>
    <property type="project" value="InterPro"/>
</dbReference>
<dbReference type="AlphaFoldDB" id="A9UPL3"/>